<dbReference type="Pfam" id="PF07949">
    <property type="entry name" value="YbbR"/>
    <property type="match status" value="4"/>
</dbReference>
<evidence type="ECO:0000256" key="1">
    <source>
        <dbReference type="SAM" id="Phobius"/>
    </source>
</evidence>
<dbReference type="RefSeq" id="WP_092351943.1">
    <property type="nucleotide sequence ID" value="NZ_FOIN01000002.1"/>
</dbReference>
<dbReference type="GeneID" id="78287419"/>
<evidence type="ECO:0000313" key="2">
    <source>
        <dbReference type="EMBL" id="SET15210.1"/>
    </source>
</evidence>
<feature type="transmembrane region" description="Helical" evidence="1">
    <location>
        <begin position="80"/>
        <end position="101"/>
    </location>
</feature>
<dbReference type="Gene3D" id="2.170.120.30">
    <property type="match status" value="2"/>
</dbReference>
<dbReference type="PANTHER" id="PTHR37804:SF1">
    <property type="entry name" value="CDAA REGULATORY PROTEIN CDAR"/>
    <property type="match status" value="1"/>
</dbReference>
<gene>
    <name evidence="2" type="ORF">SAMN04489758_102113</name>
</gene>
<organism evidence="2 3">
    <name type="scientific">Thomasclavelia cocleata</name>
    <dbReference type="NCBI Taxonomy" id="69824"/>
    <lineage>
        <taxon>Bacteria</taxon>
        <taxon>Bacillati</taxon>
        <taxon>Bacillota</taxon>
        <taxon>Erysipelotrichia</taxon>
        <taxon>Erysipelotrichales</taxon>
        <taxon>Coprobacillaceae</taxon>
        <taxon>Thomasclavelia</taxon>
    </lineage>
</organism>
<keyword evidence="1" id="KW-0472">Membrane</keyword>
<evidence type="ECO:0000313" key="3">
    <source>
        <dbReference type="Proteomes" id="UP000198558"/>
    </source>
</evidence>
<dbReference type="AlphaFoldDB" id="A0A1I0C804"/>
<protein>
    <submittedName>
        <fullName evidence="2">YbbR domain-containing protein</fullName>
    </submittedName>
</protein>
<dbReference type="EMBL" id="FOIN01000002">
    <property type="protein sequence ID" value="SET15210.1"/>
    <property type="molecule type" value="Genomic_DNA"/>
</dbReference>
<name>A0A1I0C804_9FIRM</name>
<dbReference type="InterPro" id="IPR012505">
    <property type="entry name" value="YbbR"/>
</dbReference>
<dbReference type="Gene3D" id="2.170.120.40">
    <property type="entry name" value="YbbR-like domain"/>
    <property type="match status" value="2"/>
</dbReference>
<keyword evidence="3" id="KW-1185">Reference proteome</keyword>
<keyword evidence="1" id="KW-0812">Transmembrane</keyword>
<dbReference type="PANTHER" id="PTHR37804">
    <property type="entry name" value="CDAA REGULATORY PROTEIN CDAR"/>
    <property type="match status" value="1"/>
</dbReference>
<proteinExistence type="predicted"/>
<dbReference type="Proteomes" id="UP000198558">
    <property type="component" value="Unassembled WGS sequence"/>
</dbReference>
<accession>A0A1I0C804</accession>
<keyword evidence="1" id="KW-1133">Transmembrane helix</keyword>
<dbReference type="InterPro" id="IPR053154">
    <property type="entry name" value="c-di-AMP_regulator"/>
</dbReference>
<dbReference type="OrthoDB" id="1769748at2"/>
<reference evidence="3" key="1">
    <citation type="submission" date="2016-10" db="EMBL/GenBank/DDBJ databases">
        <authorList>
            <person name="Varghese N."/>
            <person name="Submissions S."/>
        </authorList>
    </citation>
    <scope>NUCLEOTIDE SEQUENCE [LARGE SCALE GENOMIC DNA]</scope>
    <source>
        <strain evidence="3">DSM 1551</strain>
    </source>
</reference>
<sequence length="471" mass="52697">MIKKDNQKPSIKKDSTTDFFLNFITRQKSENKKNDKQTLIRNNEETFNVKDKAFEILYKTVNSLNVFLDRMLQSNLSMKVLSFIMAIVLLFTINGSVNSIFSKLNGGDYIYDVKIDAQGLQDDFDVVGLPETVNVALVGPSIDIYSAKIAKNYKIIADFSSLGEGDHTIEFKSEGFPSDLQVMIVPQTVNVKITQKITKTFELGYNFINEEELDNKYSVSVESMEHQQVEVRGSQDTIGKINAVKAAIDLKEIKGAFEQKARIFAYDRSGKKLDVEIIPNTVKVQCDVSSYSKEVLILPQYTGHFESGYGLESVTLSKEKVKIYGKEEFLNSVNNVYVNIDISDLSGDKSYSKLPISKIDKINKFAFDTVDASIRVSPAIKKLVTDVPINIVNNEGNYRVIFTNGQEKVSIEVEGVAEKLDSVSASDFVASINLEDLKIGSNTVKVDLDTNKGYLSYKLVSPEKITVTLKK</sequence>